<dbReference type="Proteomes" id="UP000249377">
    <property type="component" value="Unassembled WGS sequence"/>
</dbReference>
<name>A0A328UG48_9FIRM</name>
<keyword evidence="3" id="KW-1003">Cell membrane</keyword>
<evidence type="ECO:0000256" key="6">
    <source>
        <dbReference type="ARBA" id="ARBA00022840"/>
    </source>
</evidence>
<evidence type="ECO:0000256" key="3">
    <source>
        <dbReference type="ARBA" id="ARBA00022475"/>
    </source>
</evidence>
<evidence type="ECO:0000313" key="12">
    <source>
        <dbReference type="EMBL" id="RAQ30488.1"/>
    </source>
</evidence>
<feature type="domain" description="ABC transmembrane type-1" evidence="11">
    <location>
        <begin position="187"/>
        <end position="463"/>
    </location>
</feature>
<keyword evidence="5" id="KW-0547">Nucleotide-binding</keyword>
<dbReference type="Pfam" id="PF00664">
    <property type="entry name" value="ABC_membrane"/>
    <property type="match status" value="1"/>
</dbReference>
<proteinExistence type="predicted"/>
<keyword evidence="6 12" id="KW-0067">ATP-binding</keyword>
<sequence length="741" mass="81466">MTKLARYLKPYILPLVFCVLFLFGQAMCDLNLPNLMSDIVNVGIQQSGIEETVPKAVSAKGMNFLKLFMTEEQKSAIEQSYTQVSAGSSEAEAYSNDYPLVSTEDILVLRADADTEAVESSYGQGIMTFVSAMKEMAEQEGASTEGTGADDLENVDFSKLYEMQPMLEQLPSSYFDSARESAGAVDSSLLSQMGVVVTKAFYEELGIDTGALQMAYILRVGLYMLLLTLAGALATIGVGLLASRIAAGVARALRHDVFSRVENFGSREFDEYSTASLITRTTNDVMQVQMLLIIGIRMICYAPIMGIGGVVMAVNKSVSMSWIIAIGVVVLIGLILLIYVLVMPKFKIVQKLIDRLNLVTRENLSGMMVIRAFGTQQFEEKRFDGANKDLTQNNLYINRAMTFMMPAMMFMMNIITLIIVWVGGHQIEQSAMQVGDMMAFMQYAMQVIMSFLMIAMMFIMVPRAAVSGERIAEVLETKPDVLDAKAPVHFPEKVRGEVTFDDVSFRYNKAEDMALEHITFTARPGQTTAIIGSTGSGKSTLVNLIPRFYDVTEGRICIDGVDVRAVPQHELRENISFVPQKGVLFSGTIESNLSYGSPAASKEAIEKAAEVAQAKEFIEAKPEGYEEPISQGGDNVSGGQKQRLSIGRALTKNAPIYVFDDSFSALDFKTDAALRRALKQYTGDAAVLIVAQRVSTIMNAEQILVLEDGRIVGRGTHKELLQNCSTYREIAMSQLSEEELK</sequence>
<evidence type="ECO:0000313" key="13">
    <source>
        <dbReference type="Proteomes" id="UP000249377"/>
    </source>
</evidence>
<dbReference type="SUPFAM" id="SSF90123">
    <property type="entry name" value="ABC transporter transmembrane region"/>
    <property type="match status" value="1"/>
</dbReference>
<dbReference type="CDD" id="cd18548">
    <property type="entry name" value="ABC_6TM_Tm287_like"/>
    <property type="match status" value="1"/>
</dbReference>
<dbReference type="PANTHER" id="PTHR43394">
    <property type="entry name" value="ATP-DEPENDENT PERMEASE MDL1, MITOCHONDRIAL"/>
    <property type="match status" value="1"/>
</dbReference>
<evidence type="ECO:0000256" key="7">
    <source>
        <dbReference type="ARBA" id="ARBA00022989"/>
    </source>
</evidence>
<evidence type="ECO:0000256" key="1">
    <source>
        <dbReference type="ARBA" id="ARBA00004651"/>
    </source>
</evidence>
<dbReference type="InterPro" id="IPR027417">
    <property type="entry name" value="P-loop_NTPase"/>
</dbReference>
<dbReference type="GO" id="GO:0005524">
    <property type="term" value="F:ATP binding"/>
    <property type="evidence" value="ECO:0007669"/>
    <property type="project" value="UniProtKB-KW"/>
</dbReference>
<dbReference type="Pfam" id="PF00005">
    <property type="entry name" value="ABC_tran"/>
    <property type="match status" value="1"/>
</dbReference>
<feature type="transmembrane region" description="Helical" evidence="9">
    <location>
        <begin position="403"/>
        <end position="423"/>
    </location>
</feature>
<dbReference type="FunFam" id="3.40.50.300:FF:000221">
    <property type="entry name" value="Multidrug ABC transporter ATP-binding protein"/>
    <property type="match status" value="1"/>
</dbReference>
<dbReference type="InterPro" id="IPR003439">
    <property type="entry name" value="ABC_transporter-like_ATP-bd"/>
</dbReference>
<evidence type="ECO:0000256" key="4">
    <source>
        <dbReference type="ARBA" id="ARBA00022692"/>
    </source>
</evidence>
<dbReference type="SMART" id="SM00382">
    <property type="entry name" value="AAA"/>
    <property type="match status" value="1"/>
</dbReference>
<keyword evidence="2" id="KW-0813">Transport</keyword>
<dbReference type="PROSITE" id="PS50929">
    <property type="entry name" value="ABC_TM1F"/>
    <property type="match status" value="1"/>
</dbReference>
<dbReference type="PANTHER" id="PTHR43394:SF1">
    <property type="entry name" value="ATP-BINDING CASSETTE SUB-FAMILY B MEMBER 10, MITOCHONDRIAL"/>
    <property type="match status" value="1"/>
</dbReference>
<dbReference type="PROSITE" id="PS00211">
    <property type="entry name" value="ABC_TRANSPORTER_1"/>
    <property type="match status" value="1"/>
</dbReference>
<keyword evidence="7 9" id="KW-1133">Transmembrane helix</keyword>
<feature type="domain" description="ABC transporter" evidence="10">
    <location>
        <begin position="498"/>
        <end position="733"/>
    </location>
</feature>
<accession>A0A328UG48</accession>
<feature type="transmembrane region" description="Helical" evidence="9">
    <location>
        <begin position="290"/>
        <end position="314"/>
    </location>
</feature>
<organism evidence="12 13">
    <name type="scientific">Hydrogeniiclostridium mannosilyticum</name>
    <dbReference type="NCBI Taxonomy" id="2764322"/>
    <lineage>
        <taxon>Bacteria</taxon>
        <taxon>Bacillati</taxon>
        <taxon>Bacillota</taxon>
        <taxon>Clostridia</taxon>
        <taxon>Eubacteriales</taxon>
        <taxon>Acutalibacteraceae</taxon>
        <taxon>Hydrogeniiclostridium</taxon>
    </lineage>
</organism>
<keyword evidence="13" id="KW-1185">Reference proteome</keyword>
<dbReference type="InterPro" id="IPR039421">
    <property type="entry name" value="Type_1_exporter"/>
</dbReference>
<evidence type="ECO:0000256" key="9">
    <source>
        <dbReference type="SAM" id="Phobius"/>
    </source>
</evidence>
<evidence type="ECO:0000256" key="8">
    <source>
        <dbReference type="ARBA" id="ARBA00023136"/>
    </source>
</evidence>
<protein>
    <submittedName>
        <fullName evidence="12">ABC transporter ATP-binding protein</fullName>
    </submittedName>
</protein>
<evidence type="ECO:0000256" key="2">
    <source>
        <dbReference type="ARBA" id="ARBA00022448"/>
    </source>
</evidence>
<feature type="transmembrane region" description="Helical" evidence="9">
    <location>
        <begin position="220"/>
        <end position="242"/>
    </location>
</feature>
<dbReference type="InterPro" id="IPR017871">
    <property type="entry name" value="ABC_transporter-like_CS"/>
</dbReference>
<dbReference type="SUPFAM" id="SSF52540">
    <property type="entry name" value="P-loop containing nucleoside triphosphate hydrolases"/>
    <property type="match status" value="1"/>
</dbReference>
<reference evidence="12 13" key="1">
    <citation type="submission" date="2018-06" db="EMBL/GenBank/DDBJ databases">
        <title>Noncontiguous genome sequence of Ruminococcaceae bacterium ASD2818.</title>
        <authorList>
            <person name="Chaplin A.V."/>
            <person name="Sokolova S.R."/>
            <person name="Kochetkova T.O."/>
            <person name="Goltsov A.Y."/>
            <person name="Trofimov D.Y."/>
            <person name="Efimov B.A."/>
        </authorList>
    </citation>
    <scope>NUCLEOTIDE SEQUENCE [LARGE SCALE GENOMIC DNA]</scope>
    <source>
        <strain evidence="12 13">ASD2818</strain>
    </source>
</reference>
<keyword evidence="4 9" id="KW-0812">Transmembrane</keyword>
<dbReference type="PROSITE" id="PS50893">
    <property type="entry name" value="ABC_TRANSPORTER_2"/>
    <property type="match status" value="1"/>
</dbReference>
<evidence type="ECO:0000259" key="11">
    <source>
        <dbReference type="PROSITE" id="PS50929"/>
    </source>
</evidence>
<feature type="transmembrane region" description="Helical" evidence="9">
    <location>
        <begin position="443"/>
        <end position="461"/>
    </location>
</feature>
<dbReference type="InterPro" id="IPR036640">
    <property type="entry name" value="ABC1_TM_sf"/>
</dbReference>
<dbReference type="GO" id="GO:0015421">
    <property type="term" value="F:ABC-type oligopeptide transporter activity"/>
    <property type="evidence" value="ECO:0007669"/>
    <property type="project" value="TreeGrafter"/>
</dbReference>
<dbReference type="AlphaFoldDB" id="A0A328UG48"/>
<dbReference type="Gene3D" id="3.40.50.300">
    <property type="entry name" value="P-loop containing nucleotide triphosphate hydrolases"/>
    <property type="match status" value="1"/>
</dbReference>
<dbReference type="EMBL" id="QLYR01000001">
    <property type="protein sequence ID" value="RAQ30488.1"/>
    <property type="molecule type" value="Genomic_DNA"/>
</dbReference>
<dbReference type="Gene3D" id="1.20.1560.10">
    <property type="entry name" value="ABC transporter type 1, transmembrane domain"/>
    <property type="match status" value="1"/>
</dbReference>
<dbReference type="GO" id="GO:0016887">
    <property type="term" value="F:ATP hydrolysis activity"/>
    <property type="evidence" value="ECO:0007669"/>
    <property type="project" value="InterPro"/>
</dbReference>
<evidence type="ECO:0000259" key="10">
    <source>
        <dbReference type="PROSITE" id="PS50893"/>
    </source>
</evidence>
<comment type="subcellular location">
    <subcellularLocation>
        <location evidence="1">Cell membrane</location>
        <topology evidence="1">Multi-pass membrane protein</topology>
    </subcellularLocation>
</comment>
<comment type="caution">
    <text evidence="12">The sequence shown here is derived from an EMBL/GenBank/DDBJ whole genome shotgun (WGS) entry which is preliminary data.</text>
</comment>
<keyword evidence="8 9" id="KW-0472">Membrane</keyword>
<dbReference type="InterPro" id="IPR011527">
    <property type="entry name" value="ABC1_TM_dom"/>
</dbReference>
<dbReference type="RefSeq" id="WP_112331685.1">
    <property type="nucleotide sequence ID" value="NZ_QLYR01000001.1"/>
</dbReference>
<gene>
    <name evidence="12" type="ORF">DPQ25_03025</name>
</gene>
<dbReference type="InterPro" id="IPR003593">
    <property type="entry name" value="AAA+_ATPase"/>
</dbReference>
<evidence type="ECO:0000256" key="5">
    <source>
        <dbReference type="ARBA" id="ARBA00022741"/>
    </source>
</evidence>
<feature type="transmembrane region" description="Helical" evidence="9">
    <location>
        <begin position="320"/>
        <end position="342"/>
    </location>
</feature>
<dbReference type="GO" id="GO:0005886">
    <property type="term" value="C:plasma membrane"/>
    <property type="evidence" value="ECO:0007669"/>
    <property type="project" value="UniProtKB-SubCell"/>
</dbReference>